<dbReference type="PROSITE" id="PS00670">
    <property type="entry name" value="D_2_HYDROXYACID_DH_2"/>
    <property type="match status" value="1"/>
</dbReference>
<dbReference type="GO" id="GO:0006564">
    <property type="term" value="P:L-serine biosynthetic process"/>
    <property type="evidence" value="ECO:0007669"/>
    <property type="project" value="UniProtKB-ARBA"/>
</dbReference>
<feature type="domain" description="D-isomer specific 2-hydroxyacid dehydrogenase NAD-binding" evidence="6">
    <location>
        <begin position="106"/>
        <end position="302"/>
    </location>
</feature>
<dbReference type="Pfam" id="PF00389">
    <property type="entry name" value="2-Hacid_dh"/>
    <property type="match status" value="1"/>
</dbReference>
<dbReference type="GO" id="GO:0047545">
    <property type="term" value="F:(S)-2-hydroxyglutarate dehydrogenase activity"/>
    <property type="evidence" value="ECO:0007669"/>
    <property type="project" value="UniProtKB-ARBA"/>
</dbReference>
<keyword evidence="2 4" id="KW-0560">Oxidoreductase</keyword>
<accession>A0A5B8Y2J5</accession>
<organism evidence="7 8">
    <name type="scientific">Persicimonas caeni</name>
    <dbReference type="NCBI Taxonomy" id="2292766"/>
    <lineage>
        <taxon>Bacteria</taxon>
        <taxon>Deltaproteobacteria</taxon>
        <taxon>Bradymonadales</taxon>
        <taxon>Bradymonadaceae</taxon>
        <taxon>Persicimonas</taxon>
    </lineage>
</organism>
<name>A0A4Y6PQ76_PERCE</name>
<dbReference type="InterPro" id="IPR036291">
    <property type="entry name" value="NAD(P)-bd_dom_sf"/>
</dbReference>
<evidence type="ECO:0000256" key="1">
    <source>
        <dbReference type="ARBA" id="ARBA00005854"/>
    </source>
</evidence>
<evidence type="ECO:0000256" key="4">
    <source>
        <dbReference type="RuleBase" id="RU003719"/>
    </source>
</evidence>
<dbReference type="AlphaFoldDB" id="A0A4Y6PQ76"/>
<keyword evidence="8" id="KW-1185">Reference proteome</keyword>
<evidence type="ECO:0000259" key="5">
    <source>
        <dbReference type="Pfam" id="PF00389"/>
    </source>
</evidence>
<sequence>MKICVFETESWERETFEALADEHEITHTDKPLTADNVDEYKDADVVSVFIYSDLSAKVLDKLENLKLVATRSTGFDHVDTQVCEERGITVSNVPTYGTNTVAEHVFALLLALSHRMIEATDRTRRGDFSQQGLRGFDLRGKTLGIVGTGDIGLCTIEIARGFNMNVVAYDVAPDEALEEKFGFEYVDFDELLAQSDVISLHVPLNEHTRGLLGEEEFEKMKDGVVIINTARGAVIDVQALLFALSEGKVAAAGLDVIPEEPTVREEAQLLHRMFREKHDLETILADHVLLRMRNVIITPHSAFNTKEAIQRILDTTVENIDAFCAGEPVNVVAGG</sequence>
<dbReference type="InterPro" id="IPR006139">
    <property type="entry name" value="D-isomer_2_OHA_DH_cat_dom"/>
</dbReference>
<evidence type="ECO:0000256" key="3">
    <source>
        <dbReference type="ARBA" id="ARBA00023027"/>
    </source>
</evidence>
<dbReference type="InterPro" id="IPR029753">
    <property type="entry name" value="D-isomer_DH_CS"/>
</dbReference>
<dbReference type="InterPro" id="IPR006140">
    <property type="entry name" value="D-isomer_DH_NAD-bd"/>
</dbReference>
<keyword evidence="3" id="KW-0520">NAD</keyword>
<accession>A0A4Y6PQ76</accession>
<dbReference type="PROSITE" id="PS00671">
    <property type="entry name" value="D_2_HYDROXYACID_DH_3"/>
    <property type="match status" value="1"/>
</dbReference>
<dbReference type="GO" id="GO:0051287">
    <property type="term" value="F:NAD binding"/>
    <property type="evidence" value="ECO:0007669"/>
    <property type="project" value="InterPro"/>
</dbReference>
<evidence type="ECO:0000313" key="7">
    <source>
        <dbReference type="EMBL" id="QDG50157.1"/>
    </source>
</evidence>
<dbReference type="Gene3D" id="3.40.50.720">
    <property type="entry name" value="NAD(P)-binding Rossmann-like Domain"/>
    <property type="match status" value="2"/>
</dbReference>
<dbReference type="SUPFAM" id="SSF52283">
    <property type="entry name" value="Formate/glycerate dehydrogenase catalytic domain-like"/>
    <property type="match status" value="1"/>
</dbReference>
<comment type="similarity">
    <text evidence="1 4">Belongs to the D-isomer specific 2-hydroxyacid dehydrogenase family.</text>
</comment>
<reference evidence="7 8" key="1">
    <citation type="submission" date="2019-06" db="EMBL/GenBank/DDBJ databases">
        <title>Persicimonas caeni gen. nov., sp. nov., a predatory bacterium isolated from solar saltern.</title>
        <authorList>
            <person name="Wang S."/>
        </authorList>
    </citation>
    <scope>NUCLEOTIDE SEQUENCE [LARGE SCALE GENOMIC DNA]</scope>
    <source>
        <strain evidence="7 8">YN101</strain>
    </source>
</reference>
<evidence type="ECO:0000256" key="2">
    <source>
        <dbReference type="ARBA" id="ARBA00023002"/>
    </source>
</evidence>
<dbReference type="Pfam" id="PF02826">
    <property type="entry name" value="2-Hacid_dh_C"/>
    <property type="match status" value="1"/>
</dbReference>
<dbReference type="CDD" id="cd12187">
    <property type="entry name" value="LDH_like_1"/>
    <property type="match status" value="1"/>
</dbReference>
<dbReference type="PANTHER" id="PTHR43026">
    <property type="entry name" value="2-HYDROXYACID DEHYDROGENASE HOMOLOG 1-RELATED"/>
    <property type="match status" value="1"/>
</dbReference>
<dbReference type="GO" id="GO:0008720">
    <property type="term" value="F:D-lactate dehydrogenase (NAD+) activity"/>
    <property type="evidence" value="ECO:0007669"/>
    <property type="project" value="TreeGrafter"/>
</dbReference>
<dbReference type="InterPro" id="IPR058205">
    <property type="entry name" value="D-LDH-like"/>
</dbReference>
<protein>
    <submittedName>
        <fullName evidence="7">Hydroxyacid dehydrogenase</fullName>
    </submittedName>
</protein>
<dbReference type="Proteomes" id="UP000315995">
    <property type="component" value="Chromosome"/>
</dbReference>
<dbReference type="RefSeq" id="WP_141196653.1">
    <property type="nucleotide sequence ID" value="NZ_CP041186.1"/>
</dbReference>
<gene>
    <name evidence="7" type="ORF">FIV42_05240</name>
</gene>
<dbReference type="SUPFAM" id="SSF51735">
    <property type="entry name" value="NAD(P)-binding Rossmann-fold domains"/>
    <property type="match status" value="1"/>
</dbReference>
<dbReference type="GO" id="GO:0004617">
    <property type="term" value="F:phosphoglycerate dehydrogenase activity"/>
    <property type="evidence" value="ECO:0007669"/>
    <property type="project" value="UniProtKB-ARBA"/>
</dbReference>
<proteinExistence type="inferred from homology"/>
<dbReference type="FunFam" id="3.40.50.720:FF:000041">
    <property type="entry name" value="D-3-phosphoglycerate dehydrogenase"/>
    <property type="match status" value="1"/>
</dbReference>
<evidence type="ECO:0000313" key="8">
    <source>
        <dbReference type="Proteomes" id="UP000315995"/>
    </source>
</evidence>
<dbReference type="OrthoDB" id="9793626at2"/>
<evidence type="ECO:0000259" key="6">
    <source>
        <dbReference type="Pfam" id="PF02826"/>
    </source>
</evidence>
<feature type="domain" description="D-isomer specific 2-hydroxyacid dehydrogenase catalytic" evidence="5">
    <location>
        <begin position="12"/>
        <end position="330"/>
    </location>
</feature>
<dbReference type="EMBL" id="CP041186">
    <property type="protein sequence ID" value="QDG50157.1"/>
    <property type="molecule type" value="Genomic_DNA"/>
</dbReference>
<dbReference type="PANTHER" id="PTHR43026:SF1">
    <property type="entry name" value="2-HYDROXYACID DEHYDROGENASE HOMOLOG 1-RELATED"/>
    <property type="match status" value="1"/>
</dbReference>